<dbReference type="InterPro" id="IPR011009">
    <property type="entry name" value="Kinase-like_dom_sf"/>
</dbReference>
<dbReference type="InterPro" id="IPR008271">
    <property type="entry name" value="Ser/Thr_kinase_AS"/>
</dbReference>
<keyword evidence="2" id="KW-0808">Transferase</keyword>
<dbReference type="PROSITE" id="PS00108">
    <property type="entry name" value="PROTEIN_KINASE_ST"/>
    <property type="match status" value="1"/>
</dbReference>
<dbReference type="PANTHER" id="PTHR24359">
    <property type="entry name" value="SERINE/THREONINE-PROTEIN KINASE SBK1"/>
    <property type="match status" value="1"/>
</dbReference>
<feature type="domain" description="Protein kinase" evidence="1">
    <location>
        <begin position="91"/>
        <end position="326"/>
    </location>
</feature>
<gene>
    <name evidence="2" type="ORF">Ctob_009809</name>
</gene>
<keyword evidence="3" id="KW-1185">Reference proteome</keyword>
<dbReference type="SUPFAM" id="SSF56112">
    <property type="entry name" value="Protein kinase-like (PK-like)"/>
    <property type="match status" value="1"/>
</dbReference>
<sequence>MPADPIQQAEGHASKLNELIAGSIERARANSTPVAPRAAAETPPKPAMLRQLTLEVPSLSNTVAATALLEAAFAPPLPEDLCRTRIESSCLRLVGKLGNGSFGTVYDARWYRANDIDIAGASPEGASSHTTTSSRPPRRVAVKLLHTKVLSLQVLRNLKRSIHVELCLAPHPNIVRLHGWSVEPNKGRVMLVMEYVGGGCLGTHISSGVAAQWTLDEVLNVAQHLATGVAFLHAHTPPIVHRDIKPENVLFGKLSLVAKLADFGTSRAIDDSSMTEFAVGTMLFSSPEQLRYAQYDAAVDVWALGCVFACIARGDTSPCAAVDGGS</sequence>
<dbReference type="EMBL" id="JWZX01002090">
    <property type="protein sequence ID" value="KOO31086.1"/>
    <property type="molecule type" value="Genomic_DNA"/>
</dbReference>
<dbReference type="Pfam" id="PF00069">
    <property type="entry name" value="Pkinase"/>
    <property type="match status" value="1"/>
</dbReference>
<accession>A0A0M0JWQ0</accession>
<reference evidence="3" key="1">
    <citation type="journal article" date="2015" name="PLoS Genet.">
        <title>Genome Sequence and Transcriptome Analyses of Chrysochromulina tobin: Metabolic Tools for Enhanced Algal Fitness in the Prominent Order Prymnesiales (Haptophyceae).</title>
        <authorList>
            <person name="Hovde B.T."/>
            <person name="Deodato C.R."/>
            <person name="Hunsperger H.M."/>
            <person name="Ryken S.A."/>
            <person name="Yost W."/>
            <person name="Jha R.K."/>
            <person name="Patterson J."/>
            <person name="Monnat R.J. Jr."/>
            <person name="Barlow S.B."/>
            <person name="Starkenburg S.R."/>
            <person name="Cattolico R.A."/>
        </authorList>
    </citation>
    <scope>NUCLEOTIDE SEQUENCE</scope>
    <source>
        <strain evidence="3">CCMP291</strain>
    </source>
</reference>
<dbReference type="CDD" id="cd14014">
    <property type="entry name" value="STKc_PknB_like"/>
    <property type="match status" value="1"/>
</dbReference>
<dbReference type="PROSITE" id="PS50011">
    <property type="entry name" value="PROTEIN_KINASE_DOM"/>
    <property type="match status" value="1"/>
</dbReference>
<name>A0A0M0JWQ0_9EUKA</name>
<dbReference type="InterPro" id="IPR000719">
    <property type="entry name" value="Prot_kinase_dom"/>
</dbReference>
<protein>
    <submittedName>
        <fullName evidence="2">Serine threonine-protein kinase ulk3</fullName>
    </submittedName>
</protein>
<dbReference type="Gene3D" id="1.10.510.10">
    <property type="entry name" value="Transferase(Phosphotransferase) domain 1"/>
    <property type="match status" value="1"/>
</dbReference>
<keyword evidence="2" id="KW-0418">Kinase</keyword>
<evidence type="ECO:0000313" key="3">
    <source>
        <dbReference type="Proteomes" id="UP000037460"/>
    </source>
</evidence>
<organism evidence="2 3">
    <name type="scientific">Chrysochromulina tobinii</name>
    <dbReference type="NCBI Taxonomy" id="1460289"/>
    <lineage>
        <taxon>Eukaryota</taxon>
        <taxon>Haptista</taxon>
        <taxon>Haptophyta</taxon>
        <taxon>Prymnesiophyceae</taxon>
        <taxon>Prymnesiales</taxon>
        <taxon>Chrysochromulinaceae</taxon>
        <taxon>Chrysochromulina</taxon>
    </lineage>
</organism>
<comment type="caution">
    <text evidence="2">The sequence shown here is derived from an EMBL/GenBank/DDBJ whole genome shotgun (WGS) entry which is preliminary data.</text>
</comment>
<dbReference type="GO" id="GO:0005524">
    <property type="term" value="F:ATP binding"/>
    <property type="evidence" value="ECO:0007669"/>
    <property type="project" value="InterPro"/>
</dbReference>
<dbReference type="GO" id="GO:0004674">
    <property type="term" value="F:protein serine/threonine kinase activity"/>
    <property type="evidence" value="ECO:0007669"/>
    <property type="project" value="TreeGrafter"/>
</dbReference>
<evidence type="ECO:0000259" key="1">
    <source>
        <dbReference type="PROSITE" id="PS50011"/>
    </source>
</evidence>
<dbReference type="Proteomes" id="UP000037460">
    <property type="component" value="Unassembled WGS sequence"/>
</dbReference>
<dbReference type="PANTHER" id="PTHR24359:SF1">
    <property type="entry name" value="INHIBITOR OF NUCLEAR FACTOR KAPPA-B KINASE EPSILON SUBUNIT HOMOLOG 1-RELATED"/>
    <property type="match status" value="1"/>
</dbReference>
<evidence type="ECO:0000313" key="2">
    <source>
        <dbReference type="EMBL" id="KOO31086.1"/>
    </source>
</evidence>
<proteinExistence type="predicted"/>
<dbReference type="AlphaFoldDB" id="A0A0M0JWQ0"/>
<dbReference type="OrthoDB" id="3608at2759"/>
<dbReference type="SMART" id="SM00220">
    <property type="entry name" value="S_TKc"/>
    <property type="match status" value="1"/>
</dbReference>